<protein>
    <submittedName>
        <fullName evidence="1">Uncharacterized protein</fullName>
    </submittedName>
</protein>
<evidence type="ECO:0000313" key="2">
    <source>
        <dbReference type="Proteomes" id="UP000193067"/>
    </source>
</evidence>
<gene>
    <name evidence="1" type="ORF">PYCCODRAFT_429605</name>
</gene>
<organism evidence="1 2">
    <name type="scientific">Trametes coccinea (strain BRFM310)</name>
    <name type="common">Pycnoporus coccineus</name>
    <dbReference type="NCBI Taxonomy" id="1353009"/>
    <lineage>
        <taxon>Eukaryota</taxon>
        <taxon>Fungi</taxon>
        <taxon>Dikarya</taxon>
        <taxon>Basidiomycota</taxon>
        <taxon>Agaricomycotina</taxon>
        <taxon>Agaricomycetes</taxon>
        <taxon>Polyporales</taxon>
        <taxon>Polyporaceae</taxon>
        <taxon>Trametes</taxon>
    </lineage>
</organism>
<dbReference type="EMBL" id="KZ084106">
    <property type="protein sequence ID" value="OSD02321.1"/>
    <property type="molecule type" value="Genomic_DNA"/>
</dbReference>
<name>A0A1Y2IQ24_TRAC3</name>
<sequence length="150" mass="17068">MRVPWHRCRDDILSAIRTCPASSNTMTPPPPSPLRLHIDIVLCLSRNRLTYGSCIIRHRHIGYIYTRYKRFAKSQDALPDGLRAKLPKRAPLRDAGIEPALVLPCDWRTFQLLRPVRVPASSSRISDARQRQDMFVALSVLGAREDINLG</sequence>
<accession>A0A1Y2IQ24</accession>
<dbReference type="AlphaFoldDB" id="A0A1Y2IQ24"/>
<keyword evidence="2" id="KW-1185">Reference proteome</keyword>
<dbReference type="Proteomes" id="UP000193067">
    <property type="component" value="Unassembled WGS sequence"/>
</dbReference>
<proteinExistence type="predicted"/>
<reference evidence="1 2" key="1">
    <citation type="journal article" date="2015" name="Biotechnol. Biofuels">
        <title>Enhanced degradation of softwood versus hardwood by the white-rot fungus Pycnoporus coccineus.</title>
        <authorList>
            <person name="Couturier M."/>
            <person name="Navarro D."/>
            <person name="Chevret D."/>
            <person name="Henrissat B."/>
            <person name="Piumi F."/>
            <person name="Ruiz-Duenas F.J."/>
            <person name="Martinez A.T."/>
            <person name="Grigoriev I.V."/>
            <person name="Riley R."/>
            <person name="Lipzen A."/>
            <person name="Berrin J.G."/>
            <person name="Master E.R."/>
            <person name="Rosso M.N."/>
        </authorList>
    </citation>
    <scope>NUCLEOTIDE SEQUENCE [LARGE SCALE GENOMIC DNA]</scope>
    <source>
        <strain evidence="1 2">BRFM310</strain>
    </source>
</reference>
<evidence type="ECO:0000313" key="1">
    <source>
        <dbReference type="EMBL" id="OSD02321.1"/>
    </source>
</evidence>